<dbReference type="Proteomes" id="UP001430172">
    <property type="component" value="Unassembled WGS sequence"/>
</dbReference>
<accession>A0ABS2CQM8</accession>
<proteinExistence type="predicted"/>
<evidence type="ECO:0008006" key="3">
    <source>
        <dbReference type="Google" id="ProtNLM"/>
    </source>
</evidence>
<organism evidence="1 2">
    <name type="scientific">Phycicoccus sonneratiae</name>
    <dbReference type="NCBI Taxonomy" id="2807628"/>
    <lineage>
        <taxon>Bacteria</taxon>
        <taxon>Bacillati</taxon>
        <taxon>Actinomycetota</taxon>
        <taxon>Actinomycetes</taxon>
        <taxon>Micrococcales</taxon>
        <taxon>Intrasporangiaceae</taxon>
        <taxon>Phycicoccus</taxon>
    </lineage>
</organism>
<sequence length="87" mass="9080">MTTVHAGDQTGHDADPALTLDLDALRAVLAQHPFPSCQDDLIAACLAAGAPARLCCRLARLDRTQRFASLEEMCAAVAAADVAPHQG</sequence>
<protein>
    <recommendedName>
        <fullName evidence="3">DUF2795 domain-containing protein</fullName>
    </recommendedName>
</protein>
<keyword evidence="2" id="KW-1185">Reference proteome</keyword>
<dbReference type="EMBL" id="JAFDVD010000016">
    <property type="protein sequence ID" value="MBM6401743.1"/>
    <property type="molecule type" value="Genomic_DNA"/>
</dbReference>
<gene>
    <name evidence="1" type="ORF">JQN70_15210</name>
</gene>
<comment type="caution">
    <text evidence="1">The sequence shown here is derived from an EMBL/GenBank/DDBJ whole genome shotgun (WGS) entry which is preliminary data.</text>
</comment>
<evidence type="ECO:0000313" key="1">
    <source>
        <dbReference type="EMBL" id="MBM6401743.1"/>
    </source>
</evidence>
<reference evidence="1" key="1">
    <citation type="submission" date="2021-02" db="EMBL/GenBank/DDBJ databases">
        <title>Phycicoccus sp. MQZ13P-5T, whole genome shotgun sequence.</title>
        <authorList>
            <person name="Tuo L."/>
        </authorList>
    </citation>
    <scope>NUCLEOTIDE SEQUENCE</scope>
    <source>
        <strain evidence="1">MQZ13P-5</strain>
    </source>
</reference>
<dbReference type="RefSeq" id="WP_204132196.1">
    <property type="nucleotide sequence ID" value="NZ_JAFDVD010000016.1"/>
</dbReference>
<name>A0ABS2CQM8_9MICO</name>
<evidence type="ECO:0000313" key="2">
    <source>
        <dbReference type="Proteomes" id="UP001430172"/>
    </source>
</evidence>